<sequence length="76" mass="8618">MLIFFNEYLKPITEEPHIYGFTSVRNDTTNNLVVFHMNECGLTSTVNLSEDEAVAAAKTILAHFENSNQSQPRKTQ</sequence>
<dbReference type="Proteomes" id="UP000251001">
    <property type="component" value="Genome"/>
</dbReference>
<name>A0A2Z4QF97_9CAUD</name>
<organism evidence="1 2">
    <name type="scientific">Ruegeria phage vB_RpoP-V21</name>
    <dbReference type="NCBI Taxonomy" id="2218615"/>
    <lineage>
        <taxon>Viruses</taxon>
        <taxon>Duplodnaviria</taxon>
        <taxon>Heunggongvirae</taxon>
        <taxon>Uroviricota</taxon>
        <taxon>Caudoviricetes</taxon>
        <taxon>Schitoviridae</taxon>
        <taxon>Rhodovirinae</taxon>
        <taxon>Aorunvirus</taxon>
        <taxon>Aorunvirus V12</taxon>
    </lineage>
</organism>
<proteinExistence type="predicted"/>
<gene>
    <name evidence="1" type="ORF">vBRpoPV21_2</name>
</gene>
<protein>
    <submittedName>
        <fullName evidence="1">Uncharacterized protein</fullName>
    </submittedName>
</protein>
<reference evidence="1 2" key="1">
    <citation type="submission" date="2018-03" db="EMBL/GenBank/DDBJ databases">
        <title>Diverse roseophages infecting R. pomeroyi DSS-3.</title>
        <authorList>
            <person name="Zhan Y."/>
            <person name="Chen F."/>
            <person name="Wommack E.K."/>
            <person name="Nasko D."/>
        </authorList>
    </citation>
    <scope>NUCLEOTIDE SEQUENCE [LARGE SCALE GENOMIC DNA]</scope>
</reference>
<accession>A0A2Z4QF97</accession>
<evidence type="ECO:0000313" key="2">
    <source>
        <dbReference type="Proteomes" id="UP000251001"/>
    </source>
</evidence>
<dbReference type="EMBL" id="MH015253">
    <property type="protein sequence ID" value="AWY08960.1"/>
    <property type="molecule type" value="Genomic_DNA"/>
</dbReference>
<evidence type="ECO:0000313" key="1">
    <source>
        <dbReference type="EMBL" id="AWY08960.1"/>
    </source>
</evidence>